<evidence type="ECO:0000313" key="4">
    <source>
        <dbReference type="Proteomes" id="UP000283895"/>
    </source>
</evidence>
<reference evidence="3 4" key="1">
    <citation type="submission" date="2015-09" db="EMBL/GenBank/DDBJ databases">
        <title>Host preference determinants of Valsa canker pathogens revealed by comparative genomics.</title>
        <authorList>
            <person name="Yin Z."/>
            <person name="Huang L."/>
        </authorList>
    </citation>
    <scope>NUCLEOTIDE SEQUENCE [LARGE SCALE GENOMIC DNA]</scope>
    <source>
        <strain evidence="3 4">03-1</strain>
    </source>
</reference>
<comment type="caution">
    <text evidence="3">The sequence shown here is derived from an EMBL/GenBank/DDBJ whole genome shotgun (WGS) entry which is preliminary data.</text>
</comment>
<feature type="signal peptide" evidence="2">
    <location>
        <begin position="1"/>
        <end position="16"/>
    </location>
</feature>
<gene>
    <name evidence="3" type="ORF">VMCG_04106</name>
</gene>
<proteinExistence type="predicted"/>
<protein>
    <submittedName>
        <fullName evidence="3">Uncharacterized protein</fullName>
    </submittedName>
</protein>
<keyword evidence="2" id="KW-0732">Signal</keyword>
<evidence type="ECO:0000256" key="2">
    <source>
        <dbReference type="SAM" id="SignalP"/>
    </source>
</evidence>
<sequence>MHFHTILFALSGVAMAEVVLREPQVTEAPAMMNRGLIDDLSSDLGDVWSNIDGVGHTIASDAEDEASSLWAAASKEYTSFTAAAASATSSLGSELATATGPAASAIESLISGWEFTASSAAAVETAGSVALDGTSSSTFSSPSTSGSSTASSSSTSSKSSAGSKSSASSKSSSSVSVAGSAPLQTAAVGIGALIGGVAALLANI</sequence>
<dbReference type="Proteomes" id="UP000283895">
    <property type="component" value="Unassembled WGS sequence"/>
</dbReference>
<name>A0A423WTW4_9PEZI</name>
<feature type="compositionally biased region" description="Low complexity" evidence="1">
    <location>
        <begin position="134"/>
        <end position="174"/>
    </location>
</feature>
<organism evidence="3 4">
    <name type="scientific">Cytospora schulzeri</name>
    <dbReference type="NCBI Taxonomy" id="448051"/>
    <lineage>
        <taxon>Eukaryota</taxon>
        <taxon>Fungi</taxon>
        <taxon>Dikarya</taxon>
        <taxon>Ascomycota</taxon>
        <taxon>Pezizomycotina</taxon>
        <taxon>Sordariomycetes</taxon>
        <taxon>Sordariomycetidae</taxon>
        <taxon>Diaporthales</taxon>
        <taxon>Cytosporaceae</taxon>
        <taxon>Cytospora</taxon>
    </lineage>
</organism>
<feature type="region of interest" description="Disordered" evidence="1">
    <location>
        <begin position="133"/>
        <end position="174"/>
    </location>
</feature>
<keyword evidence="4" id="KW-1185">Reference proteome</keyword>
<accession>A0A423WTW4</accession>
<feature type="chain" id="PRO_5019389043" evidence="2">
    <location>
        <begin position="17"/>
        <end position="204"/>
    </location>
</feature>
<evidence type="ECO:0000313" key="3">
    <source>
        <dbReference type="EMBL" id="ROW06789.1"/>
    </source>
</evidence>
<evidence type="ECO:0000256" key="1">
    <source>
        <dbReference type="SAM" id="MobiDB-lite"/>
    </source>
</evidence>
<dbReference type="EMBL" id="LKEA01000009">
    <property type="protein sequence ID" value="ROW06789.1"/>
    <property type="molecule type" value="Genomic_DNA"/>
</dbReference>
<dbReference type="AlphaFoldDB" id="A0A423WTW4"/>